<organism evidence="2">
    <name type="scientific">marine sediment metagenome</name>
    <dbReference type="NCBI Taxonomy" id="412755"/>
    <lineage>
        <taxon>unclassified sequences</taxon>
        <taxon>metagenomes</taxon>
        <taxon>ecological metagenomes</taxon>
    </lineage>
</organism>
<reference evidence="2" key="1">
    <citation type="journal article" date="2014" name="Front. Microbiol.">
        <title>High frequency of phylogenetically diverse reductive dehalogenase-homologous genes in deep subseafloor sedimentary metagenomes.</title>
        <authorList>
            <person name="Kawai M."/>
            <person name="Futagami T."/>
            <person name="Toyoda A."/>
            <person name="Takaki Y."/>
            <person name="Nishi S."/>
            <person name="Hori S."/>
            <person name="Arai W."/>
            <person name="Tsubouchi T."/>
            <person name="Morono Y."/>
            <person name="Uchiyama I."/>
            <person name="Ito T."/>
            <person name="Fujiyama A."/>
            <person name="Inagaki F."/>
            <person name="Takami H."/>
        </authorList>
    </citation>
    <scope>NUCLEOTIDE SEQUENCE</scope>
    <source>
        <strain evidence="2">Expedition CK06-06</strain>
    </source>
</reference>
<proteinExistence type="predicted"/>
<evidence type="ECO:0000313" key="2">
    <source>
        <dbReference type="EMBL" id="GAH93638.1"/>
    </source>
</evidence>
<feature type="transmembrane region" description="Helical" evidence="1">
    <location>
        <begin position="21"/>
        <end position="45"/>
    </location>
</feature>
<keyword evidence="1" id="KW-1133">Transmembrane helix</keyword>
<accession>X1LHL5</accession>
<gene>
    <name evidence="2" type="ORF">S06H3_00613</name>
</gene>
<name>X1LHL5_9ZZZZ</name>
<protein>
    <submittedName>
        <fullName evidence="2">Uncharacterized protein</fullName>
    </submittedName>
</protein>
<keyword evidence="1" id="KW-0812">Transmembrane</keyword>
<comment type="caution">
    <text evidence="2">The sequence shown here is derived from an EMBL/GenBank/DDBJ whole genome shotgun (WGS) entry which is preliminary data.</text>
</comment>
<sequence>MITVPDTTSLLGYAGQLFADLWVWLAIIIGLPLGFFVLQLMIDLFKQEFEEYKKRKK</sequence>
<dbReference type="AlphaFoldDB" id="X1LHL5"/>
<keyword evidence="1" id="KW-0472">Membrane</keyword>
<dbReference type="EMBL" id="BARV01000115">
    <property type="protein sequence ID" value="GAH93638.1"/>
    <property type="molecule type" value="Genomic_DNA"/>
</dbReference>
<evidence type="ECO:0000256" key="1">
    <source>
        <dbReference type="SAM" id="Phobius"/>
    </source>
</evidence>